<organism evidence="2 3">
    <name type="scientific">Methylovulum psychrotolerans</name>
    <dbReference type="NCBI Taxonomy" id="1704499"/>
    <lineage>
        <taxon>Bacteria</taxon>
        <taxon>Pseudomonadati</taxon>
        <taxon>Pseudomonadota</taxon>
        <taxon>Gammaproteobacteria</taxon>
        <taxon>Methylococcales</taxon>
        <taxon>Methylococcaceae</taxon>
        <taxon>Methylovulum</taxon>
    </lineage>
</organism>
<dbReference type="AlphaFoldDB" id="A0A1Z4BVM5"/>
<dbReference type="PANTHER" id="PTHR35337">
    <property type="entry name" value="SLR1478 PROTEIN"/>
    <property type="match status" value="1"/>
</dbReference>
<keyword evidence="1" id="KW-1133">Transmembrane helix</keyword>
<dbReference type="OrthoDB" id="9792847at2"/>
<keyword evidence="3" id="KW-1185">Reference proteome</keyword>
<dbReference type="InterPro" id="IPR002798">
    <property type="entry name" value="SpoIIM-like"/>
</dbReference>
<evidence type="ECO:0000313" key="2">
    <source>
        <dbReference type="EMBL" id="ASF45300.1"/>
    </source>
</evidence>
<dbReference type="KEGG" id="mpsy:CEK71_04035"/>
<gene>
    <name evidence="2" type="ORF">CEK71_04035</name>
</gene>
<keyword evidence="1" id="KW-0472">Membrane</keyword>
<dbReference type="PANTHER" id="PTHR35337:SF1">
    <property type="entry name" value="SLR1478 PROTEIN"/>
    <property type="match status" value="1"/>
</dbReference>
<proteinExistence type="predicted"/>
<keyword evidence="1" id="KW-0812">Transmembrane</keyword>
<feature type="transmembrane region" description="Helical" evidence="1">
    <location>
        <begin position="301"/>
        <end position="319"/>
    </location>
</feature>
<evidence type="ECO:0008006" key="4">
    <source>
        <dbReference type="Google" id="ProtNLM"/>
    </source>
</evidence>
<evidence type="ECO:0000313" key="3">
    <source>
        <dbReference type="Proteomes" id="UP000197019"/>
    </source>
</evidence>
<feature type="transmembrane region" description="Helical" evidence="1">
    <location>
        <begin position="110"/>
        <end position="132"/>
    </location>
</feature>
<dbReference type="Pfam" id="PF01944">
    <property type="entry name" value="SpoIIM"/>
    <property type="match status" value="1"/>
</dbReference>
<dbReference type="Proteomes" id="UP000197019">
    <property type="component" value="Chromosome"/>
</dbReference>
<dbReference type="RefSeq" id="WP_088618182.1">
    <property type="nucleotide sequence ID" value="NZ_CP022129.1"/>
</dbReference>
<reference evidence="2 3" key="1">
    <citation type="submission" date="2017-06" db="EMBL/GenBank/DDBJ databases">
        <title>Genome Sequencing of the methanotroph Methylovulum psychrotolerants str. HV10-M2 isolated from a high-altitude environment.</title>
        <authorList>
            <person name="Mateos-Rivera A."/>
        </authorList>
    </citation>
    <scope>NUCLEOTIDE SEQUENCE [LARGE SCALE GENOMIC DNA]</scope>
    <source>
        <strain evidence="2 3">HV10_M2</strain>
    </source>
</reference>
<accession>A0A1Z4BVM5</accession>
<feature type="transmembrane region" description="Helical" evidence="1">
    <location>
        <begin position="194"/>
        <end position="214"/>
    </location>
</feature>
<feature type="transmembrane region" description="Helical" evidence="1">
    <location>
        <begin position="271"/>
        <end position="289"/>
    </location>
</feature>
<dbReference type="EMBL" id="CP022129">
    <property type="protein sequence ID" value="ASF45300.1"/>
    <property type="molecule type" value="Genomic_DNA"/>
</dbReference>
<name>A0A1Z4BVM5_9GAMM</name>
<sequence>MDTSQQALTHWLTARKVHWDTLEAQLKPQQSPSEQPLAEARELLVGYRGVMNDLSLARRLQGTALITRYLENLFLKTHEELYRPAPHFWGRLGDLYHIDVPLLMRRMQRALYASLAVFVVALLVGWVLVSAYPELINLFASPAMIREVHAGRLWTDGLLNVAPSSLLSVGIAANNISVTLLSFGLGVFYGVGTLYMIGINGLMLGGAFAFAASYGLDGRLFAFIIGHGVVELSVIIIAGGLGLQLGEALIRPGTRSRLQAFQATCTDTGKVLLAATPFLLVAGIIEGFVSPNPLFGMMPRVLMGLGSGTLFWLVMLYGLPWRRGKFVRG</sequence>
<protein>
    <recommendedName>
        <fullName evidence="4">Stage II sporulation protein M</fullName>
    </recommendedName>
</protein>
<evidence type="ECO:0000256" key="1">
    <source>
        <dbReference type="SAM" id="Phobius"/>
    </source>
</evidence>
<feature type="transmembrane region" description="Helical" evidence="1">
    <location>
        <begin position="220"/>
        <end position="250"/>
    </location>
</feature>
<feature type="transmembrane region" description="Helical" evidence="1">
    <location>
        <begin position="166"/>
        <end position="187"/>
    </location>
</feature>